<feature type="domain" description="3-hydroxyacyl-CoA dehydrogenase NAD binding" evidence="7">
    <location>
        <begin position="10"/>
        <end position="187"/>
    </location>
</feature>
<dbReference type="Gene3D" id="1.10.1040.50">
    <property type="match status" value="1"/>
</dbReference>
<evidence type="ECO:0000313" key="8">
    <source>
        <dbReference type="EMBL" id="VEV96962.1"/>
    </source>
</evidence>
<evidence type="ECO:0000259" key="7">
    <source>
        <dbReference type="Pfam" id="PF02737"/>
    </source>
</evidence>
<dbReference type="SUPFAM" id="SSF48179">
    <property type="entry name" value="6-phosphogluconate dehydrogenase C-terminal domain-like"/>
    <property type="match status" value="2"/>
</dbReference>
<evidence type="ECO:0000259" key="6">
    <source>
        <dbReference type="Pfam" id="PF00725"/>
    </source>
</evidence>
<evidence type="ECO:0000256" key="2">
    <source>
        <dbReference type="ARBA" id="ARBA00023027"/>
    </source>
</evidence>
<protein>
    <submittedName>
        <fullName evidence="8">3-hydroxyacyl-CoA dehydrogenase</fullName>
    </submittedName>
</protein>
<evidence type="ECO:0000256" key="5">
    <source>
        <dbReference type="ARBA" id="ARBA00023268"/>
    </source>
</evidence>
<dbReference type="FunFam" id="1.10.1040.50:FF:000006">
    <property type="entry name" value="Peroxisomal bifunctional enzyme"/>
    <property type="match status" value="1"/>
</dbReference>
<gene>
    <name evidence="8" type="ORF">PMYSY11_1916</name>
</gene>
<evidence type="ECO:0000256" key="4">
    <source>
        <dbReference type="ARBA" id="ARBA00023239"/>
    </source>
</evidence>
<keyword evidence="2" id="KW-0520">NAD</keyword>
<name>A0A653E5A1_9PSED</name>
<dbReference type="PANTHER" id="PTHR23309:SF51">
    <property type="entry name" value="3-HYDROXYACYL-COA DEHYDROGENASE-RELATED"/>
    <property type="match status" value="1"/>
</dbReference>
<dbReference type="SUPFAM" id="SSF51735">
    <property type="entry name" value="NAD(P)-binding Rossmann-fold domains"/>
    <property type="match status" value="1"/>
</dbReference>
<keyword evidence="3" id="KW-0413">Isomerase</keyword>
<evidence type="ECO:0000256" key="3">
    <source>
        <dbReference type="ARBA" id="ARBA00023235"/>
    </source>
</evidence>
<keyword evidence="5" id="KW-0511">Multifunctional enzyme</keyword>
<accession>A0A653E5A1</accession>
<dbReference type="GO" id="GO:0006631">
    <property type="term" value="P:fatty acid metabolic process"/>
    <property type="evidence" value="ECO:0007669"/>
    <property type="project" value="InterPro"/>
</dbReference>
<dbReference type="AlphaFoldDB" id="A0A653E5A1"/>
<reference evidence="8" key="1">
    <citation type="submission" date="2019-02" db="EMBL/GenBank/DDBJ databases">
        <authorList>
            <consortium name="Genoscope - CEA"/>
            <person name="William W."/>
        </authorList>
    </citation>
    <scope>NUCLEOTIDE SEQUENCE [LARGE SCALE GENOMIC DNA]</scope>
    <source>
        <strain evidence="8">YSy11</strain>
    </source>
</reference>
<dbReference type="GO" id="GO:0016616">
    <property type="term" value="F:oxidoreductase activity, acting on the CH-OH group of donors, NAD or NADP as acceptor"/>
    <property type="evidence" value="ECO:0007669"/>
    <property type="project" value="InterPro"/>
</dbReference>
<dbReference type="InterPro" id="IPR036291">
    <property type="entry name" value="NAD(P)-bd_dom_sf"/>
</dbReference>
<feature type="domain" description="3-hydroxyacyl-CoA dehydrogenase C-terminal" evidence="6">
    <location>
        <begin position="317"/>
        <end position="402"/>
    </location>
</feature>
<dbReference type="Pfam" id="PF00725">
    <property type="entry name" value="3HCDH"/>
    <property type="match status" value="2"/>
</dbReference>
<proteinExistence type="predicted"/>
<dbReference type="InterPro" id="IPR008927">
    <property type="entry name" value="6-PGluconate_DH-like_C_sf"/>
</dbReference>
<dbReference type="PANTHER" id="PTHR23309">
    <property type="entry name" value="3-HYDROXYACYL-COA DEHYROGENASE"/>
    <property type="match status" value="1"/>
</dbReference>
<dbReference type="Pfam" id="PF02737">
    <property type="entry name" value="3HCDH_N"/>
    <property type="match status" value="1"/>
</dbReference>
<dbReference type="GO" id="GO:0016853">
    <property type="term" value="F:isomerase activity"/>
    <property type="evidence" value="ECO:0007669"/>
    <property type="project" value="UniProtKB-KW"/>
</dbReference>
<dbReference type="RefSeq" id="WP_150548124.1">
    <property type="nucleotide sequence ID" value="NZ_LR215729.2"/>
</dbReference>
<dbReference type="GO" id="GO:0070403">
    <property type="term" value="F:NAD+ binding"/>
    <property type="evidence" value="ECO:0007669"/>
    <property type="project" value="InterPro"/>
</dbReference>
<dbReference type="FunFam" id="3.40.50.720:FF:000009">
    <property type="entry name" value="Fatty oxidation complex, alpha subunit"/>
    <property type="match status" value="1"/>
</dbReference>
<dbReference type="InterPro" id="IPR006176">
    <property type="entry name" value="3-OHacyl-CoA_DH_NAD-bd"/>
</dbReference>
<sequence length="412" mass="45010">MSNAYNVQQAAVIGAGTMGRGIVMSLANAGIKVLWLDNNPQMLEQALAVVAQTNAHNVKLERISAEQSAERLACVTPVSEYAALADVDLVIEAVYENLELKQQIFRTLDATLKPGAILASNTSALDIDAIAGATSRPESVLGLHFFSPAHIMKLLEIVRGAKTSPAVLEATLALGQRIGKVSVVAGNCHGFIGNRMLHTYVREARMMLLEGAWPHQIDAALQGFGFAMGPFRMYDVVGIDLEWRARELAGKGQDDPAVQVDNRLCELGRFGQKARMGYYRYAEGSRQAEHDPEVDALVQEVSESLGFERREIGAEEILERCLLALVNEGAKILEEDIAANSRDIDLVYLNGYGFPAERGGPMSWADEQGVAEIEQRLQSLQACLGDHWKPARLISQLAAAQKKFADVQHQKF</sequence>
<feature type="domain" description="3-hydroxyacyl-CoA dehydrogenase C-terminal" evidence="6">
    <location>
        <begin position="190"/>
        <end position="281"/>
    </location>
</feature>
<evidence type="ECO:0000256" key="1">
    <source>
        <dbReference type="ARBA" id="ARBA00023002"/>
    </source>
</evidence>
<dbReference type="InterPro" id="IPR006108">
    <property type="entry name" value="3HC_DH_C"/>
</dbReference>
<keyword evidence="1" id="KW-0560">Oxidoreductase</keyword>
<keyword evidence="4" id="KW-0456">Lyase</keyword>
<organism evidence="8">
    <name type="scientific">Pseudomonas marincola</name>
    <dbReference type="NCBI Taxonomy" id="437900"/>
    <lineage>
        <taxon>Bacteria</taxon>
        <taxon>Pseudomonadati</taxon>
        <taxon>Pseudomonadota</taxon>
        <taxon>Gammaproteobacteria</taxon>
        <taxon>Pseudomonadales</taxon>
        <taxon>Pseudomonadaceae</taxon>
        <taxon>Pseudomonas</taxon>
    </lineage>
</organism>
<dbReference type="EMBL" id="LR215729">
    <property type="protein sequence ID" value="VEV96962.1"/>
    <property type="molecule type" value="Genomic_DNA"/>
</dbReference>
<dbReference type="Gene3D" id="3.40.50.720">
    <property type="entry name" value="NAD(P)-binding Rossmann-like Domain"/>
    <property type="match status" value="1"/>
</dbReference>
<dbReference type="GO" id="GO:0016829">
    <property type="term" value="F:lyase activity"/>
    <property type="evidence" value="ECO:0007669"/>
    <property type="project" value="UniProtKB-KW"/>
</dbReference>